<sequence>MMKKAIKKVTAVALSLAMLGAVGAAAAACSKEDDNTLVYWCFDSAMKDQVEEFYPSEEELGYKVEVEVIELSALQTRLDNGLRTGTNLPDVVALEAGAFKKYMDGDLMENLDDLKEYTGDMYDYTVEAATGADGHLYALATNVTPVVFAYKRSIAEDVFGTDDPAEIQKHFDTWEHFIDSARTLNENGYKITSSYMDMAKAFFGGREEGWVDENNNLVIDSSLTDGEYSLMEIAKTLHTENLSHEQAENSGTWYSDISGNLVFGYFQATWGIETNLERNAVSTDGQNNTYGDWAIIQGPASAFDGGTFHCVVKGTNMLEQAKDFVTFFSTDETYLKTWASENNDFMNSKSLMQELAEDTELSSEFLGGQNPYSIYIAAAENINGSIITQYDSTINGSFKTWATNYAEGIEGAESVESAVAEFKNALKNIYQDINIA</sequence>
<evidence type="ECO:0000256" key="1">
    <source>
        <dbReference type="SAM" id="SignalP"/>
    </source>
</evidence>
<accession>A0A9D1ZUG0</accession>
<dbReference type="SUPFAM" id="SSF53850">
    <property type="entry name" value="Periplasmic binding protein-like II"/>
    <property type="match status" value="1"/>
</dbReference>
<gene>
    <name evidence="2" type="ORF">H9729_00300</name>
</gene>
<name>A0A9D1ZUG0_9FIRM</name>
<comment type="caution">
    <text evidence="2">The sequence shown here is derived from an EMBL/GenBank/DDBJ whole genome shotgun (WGS) entry which is preliminary data.</text>
</comment>
<evidence type="ECO:0000313" key="3">
    <source>
        <dbReference type="Proteomes" id="UP000886750"/>
    </source>
</evidence>
<dbReference type="InterPro" id="IPR006059">
    <property type="entry name" value="SBP"/>
</dbReference>
<reference evidence="2" key="2">
    <citation type="submission" date="2021-04" db="EMBL/GenBank/DDBJ databases">
        <authorList>
            <person name="Gilroy R."/>
        </authorList>
    </citation>
    <scope>NUCLEOTIDE SEQUENCE</scope>
    <source>
        <strain evidence="2">1345</strain>
    </source>
</reference>
<dbReference type="EMBL" id="DXCQ01000002">
    <property type="protein sequence ID" value="HIY96110.1"/>
    <property type="molecule type" value="Genomic_DNA"/>
</dbReference>
<dbReference type="PANTHER" id="PTHR43649:SF12">
    <property type="entry name" value="DIACETYLCHITOBIOSE BINDING PROTEIN DASA"/>
    <property type="match status" value="1"/>
</dbReference>
<feature type="chain" id="PRO_5038811530" evidence="1">
    <location>
        <begin position="28"/>
        <end position="436"/>
    </location>
</feature>
<dbReference type="Gene3D" id="3.40.190.10">
    <property type="entry name" value="Periplasmic binding protein-like II"/>
    <property type="match status" value="1"/>
</dbReference>
<dbReference type="Pfam" id="PF01547">
    <property type="entry name" value="SBP_bac_1"/>
    <property type="match status" value="1"/>
</dbReference>
<feature type="signal peptide" evidence="1">
    <location>
        <begin position="1"/>
        <end position="27"/>
    </location>
</feature>
<reference evidence="2" key="1">
    <citation type="journal article" date="2021" name="PeerJ">
        <title>Extensive microbial diversity within the chicken gut microbiome revealed by metagenomics and culture.</title>
        <authorList>
            <person name="Gilroy R."/>
            <person name="Ravi A."/>
            <person name="Getino M."/>
            <person name="Pursley I."/>
            <person name="Horton D.L."/>
            <person name="Alikhan N.F."/>
            <person name="Baker D."/>
            <person name="Gharbi K."/>
            <person name="Hall N."/>
            <person name="Watson M."/>
            <person name="Adriaenssens E.M."/>
            <person name="Foster-Nyarko E."/>
            <person name="Jarju S."/>
            <person name="Secka A."/>
            <person name="Antonio M."/>
            <person name="Oren A."/>
            <person name="Chaudhuri R.R."/>
            <person name="La Ragione R."/>
            <person name="Hildebrand F."/>
            <person name="Pallen M.J."/>
        </authorList>
    </citation>
    <scope>NUCLEOTIDE SEQUENCE</scope>
    <source>
        <strain evidence="2">1345</strain>
    </source>
</reference>
<evidence type="ECO:0000313" key="2">
    <source>
        <dbReference type="EMBL" id="HIY96110.1"/>
    </source>
</evidence>
<keyword evidence="1" id="KW-0732">Signal</keyword>
<dbReference type="Proteomes" id="UP000886750">
    <property type="component" value="Unassembled WGS sequence"/>
</dbReference>
<dbReference type="PANTHER" id="PTHR43649">
    <property type="entry name" value="ARABINOSE-BINDING PROTEIN-RELATED"/>
    <property type="match status" value="1"/>
</dbReference>
<dbReference type="PROSITE" id="PS51257">
    <property type="entry name" value="PROKAR_LIPOPROTEIN"/>
    <property type="match status" value="1"/>
</dbReference>
<dbReference type="InterPro" id="IPR050490">
    <property type="entry name" value="Bact_solute-bd_prot1"/>
</dbReference>
<proteinExistence type="predicted"/>
<protein>
    <submittedName>
        <fullName evidence="2">ABC transporter substrate-binding protein</fullName>
    </submittedName>
</protein>
<organism evidence="2 3">
    <name type="scientific">Candidatus Borkfalkia excrementigallinarum</name>
    <dbReference type="NCBI Taxonomy" id="2838506"/>
    <lineage>
        <taxon>Bacteria</taxon>
        <taxon>Bacillati</taxon>
        <taxon>Bacillota</taxon>
        <taxon>Clostridia</taxon>
        <taxon>Christensenellales</taxon>
        <taxon>Christensenellaceae</taxon>
        <taxon>Candidatus Borkfalkia</taxon>
    </lineage>
</organism>
<dbReference type="AlphaFoldDB" id="A0A9D1ZUG0"/>